<sequence>MKIDMDMNMEIKGKVDKEITIPENVKNNAQVITMDQLQQAQQSQQP</sequence>
<dbReference type="Proteomes" id="UP001595989">
    <property type="component" value="Unassembled WGS sequence"/>
</dbReference>
<organism evidence="1 2">
    <name type="scientific">Virgibacillus kekensis</name>
    <dbReference type="NCBI Taxonomy" id="202261"/>
    <lineage>
        <taxon>Bacteria</taxon>
        <taxon>Bacillati</taxon>
        <taxon>Bacillota</taxon>
        <taxon>Bacilli</taxon>
        <taxon>Bacillales</taxon>
        <taxon>Bacillaceae</taxon>
        <taxon>Virgibacillus</taxon>
    </lineage>
</organism>
<dbReference type="EMBL" id="JBHSFU010000015">
    <property type="protein sequence ID" value="MFC4560212.1"/>
    <property type="molecule type" value="Genomic_DNA"/>
</dbReference>
<proteinExistence type="predicted"/>
<dbReference type="RefSeq" id="WP_390299911.1">
    <property type="nucleotide sequence ID" value="NZ_JBHSFU010000015.1"/>
</dbReference>
<name>A0ABV9DNK1_9BACI</name>
<gene>
    <name evidence="1" type="ORF">ACFO3D_18815</name>
</gene>
<keyword evidence="2" id="KW-1185">Reference proteome</keyword>
<evidence type="ECO:0000313" key="2">
    <source>
        <dbReference type="Proteomes" id="UP001595989"/>
    </source>
</evidence>
<reference evidence="2" key="1">
    <citation type="journal article" date="2019" name="Int. J. Syst. Evol. Microbiol.">
        <title>The Global Catalogue of Microorganisms (GCM) 10K type strain sequencing project: providing services to taxonomists for standard genome sequencing and annotation.</title>
        <authorList>
            <consortium name="The Broad Institute Genomics Platform"/>
            <consortium name="The Broad Institute Genome Sequencing Center for Infectious Disease"/>
            <person name="Wu L."/>
            <person name="Ma J."/>
        </authorList>
    </citation>
    <scope>NUCLEOTIDE SEQUENCE [LARGE SCALE GENOMIC DNA]</scope>
    <source>
        <strain evidence="2">CGMCC 4.7426</strain>
    </source>
</reference>
<comment type="caution">
    <text evidence="1">The sequence shown here is derived from an EMBL/GenBank/DDBJ whole genome shotgun (WGS) entry which is preliminary data.</text>
</comment>
<protein>
    <submittedName>
        <fullName evidence="1">Uncharacterized protein</fullName>
    </submittedName>
</protein>
<evidence type="ECO:0000313" key="1">
    <source>
        <dbReference type="EMBL" id="MFC4560212.1"/>
    </source>
</evidence>
<accession>A0ABV9DNK1</accession>